<dbReference type="GO" id="GO:0032259">
    <property type="term" value="P:methylation"/>
    <property type="evidence" value="ECO:0007669"/>
    <property type="project" value="UniProtKB-KW"/>
</dbReference>
<protein>
    <recommendedName>
        <fullName evidence="2">uroporphyrinogen-III C-methyltransferase</fullName>
        <ecNumber evidence="2">2.1.1.107</ecNumber>
    </recommendedName>
</protein>
<dbReference type="InterPro" id="IPR006366">
    <property type="entry name" value="CobA/CysG_C"/>
</dbReference>
<evidence type="ECO:0000256" key="1">
    <source>
        <dbReference type="ARBA" id="ARBA00005879"/>
    </source>
</evidence>
<dbReference type="NCBIfam" id="TIGR01469">
    <property type="entry name" value="cobA_cysG_Cterm"/>
    <property type="match status" value="1"/>
</dbReference>
<dbReference type="GO" id="GO:0019354">
    <property type="term" value="P:siroheme biosynthetic process"/>
    <property type="evidence" value="ECO:0007669"/>
    <property type="project" value="UniProtKB-UniPathway"/>
</dbReference>
<evidence type="ECO:0000256" key="4">
    <source>
        <dbReference type="ARBA" id="ARBA00022679"/>
    </source>
</evidence>
<evidence type="ECO:0000313" key="9">
    <source>
        <dbReference type="EMBL" id="RLQ88268.1"/>
    </source>
</evidence>
<dbReference type="InterPro" id="IPR014777">
    <property type="entry name" value="4pyrrole_Mease_sub1"/>
</dbReference>
<keyword evidence="5" id="KW-0949">S-adenosyl-L-methionine</keyword>
<dbReference type="Pfam" id="PF00590">
    <property type="entry name" value="TP_methylase"/>
    <property type="match status" value="1"/>
</dbReference>
<feature type="domain" description="Tetrapyrrole methylase" evidence="8">
    <location>
        <begin position="21"/>
        <end position="230"/>
    </location>
</feature>
<dbReference type="PANTHER" id="PTHR45790">
    <property type="entry name" value="SIROHEME SYNTHASE-RELATED"/>
    <property type="match status" value="1"/>
</dbReference>
<evidence type="ECO:0000313" key="10">
    <source>
        <dbReference type="Proteomes" id="UP000281094"/>
    </source>
</evidence>
<dbReference type="CDD" id="cd11642">
    <property type="entry name" value="SUMT"/>
    <property type="match status" value="1"/>
</dbReference>
<dbReference type="InterPro" id="IPR050161">
    <property type="entry name" value="Siro_Cobalamin_biosynth"/>
</dbReference>
<dbReference type="Gene3D" id="3.30.950.10">
    <property type="entry name" value="Methyltransferase, Cobalt-precorrin-4 Transmethylase, Domain 2"/>
    <property type="match status" value="1"/>
</dbReference>
<comment type="similarity">
    <text evidence="1">Belongs to the precorrin methyltransferase family.</text>
</comment>
<dbReference type="Proteomes" id="UP000281094">
    <property type="component" value="Unassembled WGS sequence"/>
</dbReference>
<proteinExistence type="inferred from homology"/>
<dbReference type="InterPro" id="IPR035996">
    <property type="entry name" value="4pyrrol_Methylase_sf"/>
</dbReference>
<gene>
    <name evidence="9" type="primary">cobA</name>
    <name evidence="9" type="ORF">D8780_08665</name>
</gene>
<organism evidence="9 10">
    <name type="scientific">Notoacmeibacter ruber</name>
    <dbReference type="NCBI Taxonomy" id="2670375"/>
    <lineage>
        <taxon>Bacteria</taxon>
        <taxon>Pseudomonadati</taxon>
        <taxon>Pseudomonadota</taxon>
        <taxon>Alphaproteobacteria</taxon>
        <taxon>Hyphomicrobiales</taxon>
        <taxon>Notoacmeibacteraceae</taxon>
        <taxon>Notoacmeibacter</taxon>
    </lineage>
</organism>
<keyword evidence="6" id="KW-0627">Porphyrin biosynthesis</keyword>
<evidence type="ECO:0000259" key="8">
    <source>
        <dbReference type="Pfam" id="PF00590"/>
    </source>
</evidence>
<evidence type="ECO:0000256" key="7">
    <source>
        <dbReference type="ARBA" id="ARBA00025705"/>
    </source>
</evidence>
<dbReference type="UniPathway" id="UPA00262">
    <property type="reaction ID" value="UER00211"/>
</dbReference>
<dbReference type="EMBL" id="RCWN01000001">
    <property type="protein sequence ID" value="RLQ88268.1"/>
    <property type="molecule type" value="Genomic_DNA"/>
</dbReference>
<sequence length="265" mass="28236">MIEVLLAKMRQQRPEFASGHVWLAGAGPGSLELLTIGVLAAVAEADVIVYDALVNADLLDYADANADLIYMGKRAGEPSASQDAINERIIDLARQNLRVLRLKGGDPFIFARGGEEAVALHEAGIPFRILSGVTAAIGGAASARMPITMRGVNNALVLMTGHDRAGVTELNWPALAQLDQPIAIYMGMTHLATLAERLIDGGMAAQMPVAIIQNATRPNEKILVTTLSDAVRDAERENIRSPAVVYVGRVVPVGEELRQLAGEMV</sequence>
<evidence type="ECO:0000256" key="5">
    <source>
        <dbReference type="ARBA" id="ARBA00022691"/>
    </source>
</evidence>
<dbReference type="SUPFAM" id="SSF53790">
    <property type="entry name" value="Tetrapyrrole methylase"/>
    <property type="match status" value="1"/>
</dbReference>
<dbReference type="InterPro" id="IPR000878">
    <property type="entry name" value="4pyrrol_Mease"/>
</dbReference>
<keyword evidence="4 9" id="KW-0808">Transferase</keyword>
<name>A0A3L7JBZ1_9HYPH</name>
<dbReference type="FunFam" id="3.40.1010.10:FF:000001">
    <property type="entry name" value="Siroheme synthase"/>
    <property type="match status" value="1"/>
</dbReference>
<dbReference type="GO" id="GO:0004851">
    <property type="term" value="F:uroporphyrin-III C-methyltransferase activity"/>
    <property type="evidence" value="ECO:0007669"/>
    <property type="project" value="UniProtKB-EC"/>
</dbReference>
<evidence type="ECO:0000256" key="3">
    <source>
        <dbReference type="ARBA" id="ARBA00022603"/>
    </source>
</evidence>
<dbReference type="AlphaFoldDB" id="A0A3L7JBZ1"/>
<comment type="caution">
    <text evidence="9">The sequence shown here is derived from an EMBL/GenBank/DDBJ whole genome shotgun (WGS) entry which is preliminary data.</text>
</comment>
<dbReference type="EC" id="2.1.1.107" evidence="2"/>
<keyword evidence="10" id="KW-1185">Reference proteome</keyword>
<accession>A0A3L7JBZ1</accession>
<dbReference type="PANTHER" id="PTHR45790:SF3">
    <property type="entry name" value="S-ADENOSYL-L-METHIONINE-DEPENDENT UROPORPHYRINOGEN III METHYLTRANSFERASE, CHLOROPLASTIC"/>
    <property type="match status" value="1"/>
</dbReference>
<reference evidence="9 10" key="1">
    <citation type="submission" date="2018-10" db="EMBL/GenBank/DDBJ databases">
        <title>Notoacmeibacter sp. M2BS9Y-3-1, whole genome shotgun sequence.</title>
        <authorList>
            <person name="Tuo L."/>
        </authorList>
    </citation>
    <scope>NUCLEOTIDE SEQUENCE [LARGE SCALE GENOMIC DNA]</scope>
    <source>
        <strain evidence="9 10">M2BS9Y-3-1</strain>
    </source>
</reference>
<dbReference type="NCBIfam" id="NF004790">
    <property type="entry name" value="PRK06136.1"/>
    <property type="match status" value="1"/>
</dbReference>
<evidence type="ECO:0000256" key="6">
    <source>
        <dbReference type="ARBA" id="ARBA00023244"/>
    </source>
</evidence>
<dbReference type="InterPro" id="IPR014776">
    <property type="entry name" value="4pyrrole_Mease_sub2"/>
</dbReference>
<evidence type="ECO:0000256" key="2">
    <source>
        <dbReference type="ARBA" id="ARBA00012162"/>
    </source>
</evidence>
<comment type="pathway">
    <text evidence="7">Porphyrin-containing compound metabolism; siroheme biosynthesis; precorrin-2 from uroporphyrinogen III: step 1/1.</text>
</comment>
<dbReference type="RefSeq" id="WP_121645234.1">
    <property type="nucleotide sequence ID" value="NZ_RCWN01000001.1"/>
</dbReference>
<keyword evidence="3 9" id="KW-0489">Methyltransferase</keyword>
<dbReference type="Gene3D" id="3.40.1010.10">
    <property type="entry name" value="Cobalt-precorrin-4 Transmethylase, Domain 1"/>
    <property type="match status" value="1"/>
</dbReference>